<organism evidence="6 7">
    <name type="scientific">Heterostelium pallidum (strain ATCC 26659 / Pp 5 / PN500)</name>
    <name type="common">Cellular slime mold</name>
    <name type="synonym">Polysphondylium pallidum</name>
    <dbReference type="NCBI Taxonomy" id="670386"/>
    <lineage>
        <taxon>Eukaryota</taxon>
        <taxon>Amoebozoa</taxon>
        <taxon>Evosea</taxon>
        <taxon>Eumycetozoa</taxon>
        <taxon>Dictyostelia</taxon>
        <taxon>Acytosteliales</taxon>
        <taxon>Acytosteliaceae</taxon>
        <taxon>Heterostelium</taxon>
    </lineage>
</organism>
<dbReference type="AlphaFoldDB" id="D3AWM4"/>
<dbReference type="Gene3D" id="3.40.50.150">
    <property type="entry name" value="Vaccinia Virus protein VP39"/>
    <property type="match status" value="1"/>
</dbReference>
<dbReference type="PANTHER" id="PTHR11265">
    <property type="entry name" value="S-ADENOSYL-METHYLTRANSFERASE MRAW"/>
    <property type="match status" value="1"/>
</dbReference>
<dbReference type="PANTHER" id="PTHR11265:SF0">
    <property type="entry name" value="12S RRNA N4-METHYLCYTIDINE METHYLTRANSFERASE"/>
    <property type="match status" value="1"/>
</dbReference>
<reference evidence="6 7" key="1">
    <citation type="journal article" date="2011" name="Genome Res.">
        <title>Phylogeny-wide analysis of social amoeba genomes highlights ancient origins for complex intercellular communication.</title>
        <authorList>
            <person name="Heidel A.J."/>
            <person name="Lawal H.M."/>
            <person name="Felder M."/>
            <person name="Schilde C."/>
            <person name="Helps N.R."/>
            <person name="Tunggal B."/>
            <person name="Rivero F."/>
            <person name="John U."/>
            <person name="Schleicher M."/>
            <person name="Eichinger L."/>
            <person name="Platzer M."/>
            <person name="Noegel A.A."/>
            <person name="Schaap P."/>
            <person name="Gloeckner G."/>
        </authorList>
    </citation>
    <scope>NUCLEOTIDE SEQUENCE [LARGE SCALE GENOMIC DNA]</scope>
    <source>
        <strain evidence="7">ATCC 26659 / Pp 5 / PN500</strain>
    </source>
</reference>
<dbReference type="EMBL" id="ADBJ01000002">
    <property type="protein sequence ID" value="EFA86697.1"/>
    <property type="molecule type" value="Genomic_DNA"/>
</dbReference>
<dbReference type="InterPro" id="IPR002903">
    <property type="entry name" value="RsmH"/>
</dbReference>
<keyword evidence="7" id="KW-1185">Reference proteome</keyword>
<dbReference type="HAMAP" id="MF_01007">
    <property type="entry name" value="16SrRNA_methyltr_H"/>
    <property type="match status" value="1"/>
</dbReference>
<feature type="region of interest" description="Disordered" evidence="5">
    <location>
        <begin position="157"/>
        <end position="237"/>
    </location>
</feature>
<feature type="region of interest" description="Disordered" evidence="5">
    <location>
        <begin position="544"/>
        <end position="570"/>
    </location>
</feature>
<dbReference type="Gene3D" id="1.10.150.170">
    <property type="entry name" value="Putative methyltransferase TM0872, insert domain"/>
    <property type="match status" value="1"/>
</dbReference>
<feature type="compositionally biased region" description="Basic and acidic residues" evidence="5">
    <location>
        <begin position="318"/>
        <end position="327"/>
    </location>
</feature>
<feature type="compositionally biased region" description="Low complexity" evidence="5">
    <location>
        <begin position="293"/>
        <end position="306"/>
    </location>
</feature>
<feature type="compositionally biased region" description="Low complexity" evidence="5">
    <location>
        <begin position="213"/>
        <end position="237"/>
    </location>
</feature>
<dbReference type="RefSeq" id="XP_020438801.1">
    <property type="nucleotide sequence ID" value="XM_020571527.1"/>
</dbReference>
<dbReference type="SUPFAM" id="SSF53335">
    <property type="entry name" value="S-adenosyl-L-methionine-dependent methyltransferases"/>
    <property type="match status" value="1"/>
</dbReference>
<dbReference type="NCBIfam" id="TIGR00006">
    <property type="entry name" value="16S rRNA (cytosine(1402)-N(4))-methyltransferase RsmH"/>
    <property type="match status" value="1"/>
</dbReference>
<feature type="compositionally biased region" description="Low complexity" evidence="5">
    <location>
        <begin position="261"/>
        <end position="272"/>
    </location>
</feature>
<dbReference type="Proteomes" id="UP000001396">
    <property type="component" value="Unassembled WGS sequence"/>
</dbReference>
<evidence type="ECO:0000313" key="7">
    <source>
        <dbReference type="Proteomes" id="UP000001396"/>
    </source>
</evidence>
<evidence type="ECO:0000256" key="2">
    <source>
        <dbReference type="ARBA" id="ARBA00022603"/>
    </source>
</evidence>
<gene>
    <name evidence="6" type="ORF">PPL_00499</name>
</gene>
<dbReference type="STRING" id="670386.D3AWM4"/>
<dbReference type="InterPro" id="IPR029063">
    <property type="entry name" value="SAM-dependent_MTases_sf"/>
</dbReference>
<dbReference type="Pfam" id="PF01795">
    <property type="entry name" value="Methyltransf_5"/>
    <property type="match status" value="1"/>
</dbReference>
<dbReference type="GO" id="GO:0070475">
    <property type="term" value="P:rRNA base methylation"/>
    <property type="evidence" value="ECO:0007669"/>
    <property type="project" value="TreeGrafter"/>
</dbReference>
<protein>
    <submittedName>
        <fullName evidence="6">Uncharacterized protein</fullName>
    </submittedName>
</protein>
<feature type="region of interest" description="Disordered" evidence="5">
    <location>
        <begin position="887"/>
        <end position="919"/>
    </location>
</feature>
<feature type="compositionally biased region" description="Polar residues" evidence="5">
    <location>
        <begin position="157"/>
        <end position="200"/>
    </location>
</feature>
<dbReference type="InParanoid" id="D3AWM4"/>
<comment type="caution">
    <text evidence="6">The sequence shown here is derived from an EMBL/GenBank/DDBJ whole genome shotgun (WGS) entry which is preliminary data.</text>
</comment>
<evidence type="ECO:0000256" key="1">
    <source>
        <dbReference type="ARBA" id="ARBA00010396"/>
    </source>
</evidence>
<name>D3AWM4_HETP5</name>
<dbReference type="SUPFAM" id="SSF81799">
    <property type="entry name" value="Putative methyltransferase TM0872, insert domain"/>
    <property type="match status" value="1"/>
</dbReference>
<sequence>MIHERNICIFKNPTENDVESEDGTIDQNIFQPEMQHFSSTRTSRNGTTAETAAMKLTSISSSSSNTTSPIFINQQQQQQQQQQQSNNKKNKNNINNIEEHIQQQPKKLIKISNFTYNTTSNSIVQSPPPPTNALSSSNSSSSLISLLNSDEYNNQAPSRFKLSQSTPSLKSDNFSKGTSRVAPNSGPSNWKNTAPLSKSNDGLLPGLIHRPNSPNSSSTSSSPSISPYSQTISTQQQQQQQQMQQMQQQLQQQVQQQIQQQQQQQFMSSPPSNESLASLSPDGDDLESPESPPLNTSTTTTSSNSSYKAPNAKKRRVPRESIVKKEPINGPPPKKVSITTFKAKKMIPVSAIKIGSHVKDPLSIVNITPFPAYFIQNGNIPSIELQISGHFTNELGEPGTAQNLTVLALPKRSEFFDLNHNIANVGNTGLFEYDDHRFDTNLVRVQISADRLKWGSTNLLTLYVVNKITRLIKRIVFQNEMEQGGNLKHNAHFDLEKQLLDGEHLLYTAYTKRTEVAQIASRLFQEWVNQDPELFQRLFSTKLTSSTQPQKQPKQKQSSETNNNNNIASSTATTATTNIISSDISNNNGYDIFKLGNDHDKLFNIHKPVLFREVIDRLRLKPGSCYIDCTFGLGGHTTGILDRQPDCYVIAFDRDPHVFELTKHLRQKYKDRLITIHGEFSRMSSLLAENGLSDLPIDGILFDFGVSSLQLDDPERGFSFRKDLYGPLDMRMNKDDSSTLSAFDIVNTFSIKRLRDIMYFYGEERHTKKIAEEIVLRRSIEPIRTTNELVAIIEKCIPYPAANKSISRIFRALRMYVNSETQEVKKGLLEAEKVLQPNGELVAISFHSIEDRIVKKFFQSRKNQSFVFPDGDDPVYAAPDELEWNPRSKPAILRSAQRTKSKPLANIQDQDQQDDLDFN</sequence>
<evidence type="ECO:0000256" key="3">
    <source>
        <dbReference type="ARBA" id="ARBA00022679"/>
    </source>
</evidence>
<evidence type="ECO:0000256" key="5">
    <source>
        <dbReference type="SAM" id="MobiDB-lite"/>
    </source>
</evidence>
<dbReference type="InterPro" id="IPR023397">
    <property type="entry name" value="SAM-dep_MeTrfase_MraW_recog"/>
</dbReference>
<keyword evidence="4" id="KW-0949">S-adenosyl-L-methionine</keyword>
<feature type="region of interest" description="Disordered" evidence="5">
    <location>
        <begin position="120"/>
        <end position="140"/>
    </location>
</feature>
<dbReference type="GeneID" id="31356032"/>
<comment type="similarity">
    <text evidence="1">Belongs to the methyltransferase superfamily. RsmH family.</text>
</comment>
<evidence type="ECO:0000256" key="4">
    <source>
        <dbReference type="ARBA" id="ARBA00022691"/>
    </source>
</evidence>
<keyword evidence="3" id="KW-0808">Transferase</keyword>
<feature type="region of interest" description="Disordered" evidence="5">
    <location>
        <begin position="261"/>
        <end position="336"/>
    </location>
</feature>
<dbReference type="GO" id="GO:0071424">
    <property type="term" value="F:rRNA (cytosine-N4-)-methyltransferase activity"/>
    <property type="evidence" value="ECO:0007669"/>
    <property type="project" value="TreeGrafter"/>
</dbReference>
<evidence type="ECO:0000313" key="6">
    <source>
        <dbReference type="EMBL" id="EFA86697.1"/>
    </source>
</evidence>
<proteinExistence type="inferred from homology"/>
<keyword evidence="2" id="KW-0489">Methyltransferase</keyword>
<accession>D3AWM4</accession>